<comment type="caution">
    <text evidence="2">The sequence shown here is derived from an EMBL/GenBank/DDBJ whole genome shotgun (WGS) entry which is preliminary data.</text>
</comment>
<gene>
    <name evidence="2" type="ORF">OBE_11890</name>
</gene>
<feature type="region of interest" description="Disordered" evidence="1">
    <location>
        <begin position="79"/>
        <end position="140"/>
    </location>
</feature>
<feature type="compositionally biased region" description="Low complexity" evidence="1">
    <location>
        <begin position="112"/>
        <end position="127"/>
    </location>
</feature>
<dbReference type="EMBL" id="AJWZ01008201">
    <property type="protein sequence ID" value="EKC54786.1"/>
    <property type="molecule type" value="Genomic_DNA"/>
</dbReference>
<accession>K1T5V5</accession>
<evidence type="ECO:0000256" key="1">
    <source>
        <dbReference type="SAM" id="MobiDB-lite"/>
    </source>
</evidence>
<dbReference type="InterPro" id="IPR025945">
    <property type="entry name" value="DHHW"/>
</dbReference>
<protein>
    <submittedName>
        <fullName evidence="2">Uncharacterized protein</fullName>
    </submittedName>
</protein>
<name>K1T5V5_9ZZZZ</name>
<organism evidence="2">
    <name type="scientific">human gut metagenome</name>
    <dbReference type="NCBI Taxonomy" id="408170"/>
    <lineage>
        <taxon>unclassified sequences</taxon>
        <taxon>metagenomes</taxon>
        <taxon>organismal metagenomes</taxon>
    </lineage>
</organism>
<evidence type="ECO:0000313" key="2">
    <source>
        <dbReference type="EMBL" id="EKC54786.1"/>
    </source>
</evidence>
<reference evidence="2" key="1">
    <citation type="journal article" date="2013" name="Environ. Microbiol.">
        <title>Microbiota from the distal guts of lean and obese adolescents exhibit partial functional redundancy besides clear differences in community structure.</title>
        <authorList>
            <person name="Ferrer M."/>
            <person name="Ruiz A."/>
            <person name="Lanza F."/>
            <person name="Haange S.B."/>
            <person name="Oberbach A."/>
            <person name="Till H."/>
            <person name="Bargiela R."/>
            <person name="Campoy C."/>
            <person name="Segura M.T."/>
            <person name="Richter M."/>
            <person name="von Bergen M."/>
            <person name="Seifert J."/>
            <person name="Suarez A."/>
        </authorList>
    </citation>
    <scope>NUCLEOTIDE SEQUENCE</scope>
</reference>
<sequence length="147" mass="16341">MVIAVCLIVLKRPEVSEIENRTLAKWPNFSFADYFSGKYTSEVENYYNDTVPGRETFKNLTASIRDLFGIQSQDVKIHGTPVKQDSRPDNENAAVTRPAETGESAEYTSALTQPTQARQTTVATTTQEPDPLDDPDIEGEISNNILV</sequence>
<proteinExistence type="predicted"/>
<dbReference type="AlphaFoldDB" id="K1T5V5"/>
<dbReference type="Pfam" id="PF14286">
    <property type="entry name" value="DHHW"/>
    <property type="match status" value="1"/>
</dbReference>
<feature type="compositionally biased region" description="Acidic residues" evidence="1">
    <location>
        <begin position="130"/>
        <end position="139"/>
    </location>
</feature>
<feature type="non-terminal residue" evidence="2">
    <location>
        <position position="147"/>
    </location>
</feature>